<dbReference type="EMBL" id="BDGG01000003">
    <property type="protein sequence ID" value="GAU94882.1"/>
    <property type="molecule type" value="Genomic_DNA"/>
</dbReference>
<dbReference type="AlphaFoldDB" id="A0A1D1V4K0"/>
<evidence type="ECO:0000256" key="2">
    <source>
        <dbReference type="SAM" id="MobiDB-lite"/>
    </source>
</evidence>
<dbReference type="GO" id="GO:0045271">
    <property type="term" value="C:respiratory chain complex I"/>
    <property type="evidence" value="ECO:0007669"/>
    <property type="project" value="InterPro"/>
</dbReference>
<feature type="compositionally biased region" description="Basic and acidic residues" evidence="2">
    <location>
        <begin position="154"/>
        <end position="169"/>
    </location>
</feature>
<evidence type="ECO:0000313" key="4">
    <source>
        <dbReference type="Proteomes" id="UP000186922"/>
    </source>
</evidence>
<name>A0A1D1V4K0_RAMVA</name>
<reference evidence="3 4" key="1">
    <citation type="journal article" date="2016" name="Nat. Commun.">
        <title>Extremotolerant tardigrade genome and improved radiotolerance of human cultured cells by tardigrade-unique protein.</title>
        <authorList>
            <person name="Hashimoto T."/>
            <person name="Horikawa D.D."/>
            <person name="Saito Y."/>
            <person name="Kuwahara H."/>
            <person name="Kozuka-Hata H."/>
            <person name="Shin-I T."/>
            <person name="Minakuchi Y."/>
            <person name="Ohishi K."/>
            <person name="Motoyama A."/>
            <person name="Aizu T."/>
            <person name="Enomoto A."/>
            <person name="Kondo K."/>
            <person name="Tanaka S."/>
            <person name="Hara Y."/>
            <person name="Koshikawa S."/>
            <person name="Sagara H."/>
            <person name="Miura T."/>
            <person name="Yokobori S."/>
            <person name="Miyagawa K."/>
            <person name="Suzuki Y."/>
            <person name="Kubo T."/>
            <person name="Oyama M."/>
            <person name="Kohara Y."/>
            <person name="Fujiyama A."/>
            <person name="Arakawa K."/>
            <person name="Katayama T."/>
            <person name="Toyoda A."/>
            <person name="Kunieda T."/>
        </authorList>
    </citation>
    <scope>NUCLEOTIDE SEQUENCE [LARGE SCALE GENOMIC DNA]</scope>
    <source>
        <strain evidence="3 4">YOKOZUNA-1</strain>
    </source>
</reference>
<accession>A0A1D1V4K0</accession>
<dbReference type="GO" id="GO:0005739">
    <property type="term" value="C:mitochondrion"/>
    <property type="evidence" value="ECO:0007669"/>
    <property type="project" value="TreeGrafter"/>
</dbReference>
<gene>
    <name evidence="3" type="primary">RvY_06584-1</name>
    <name evidence="3" type="synonym">RvY_06584.1</name>
    <name evidence="3" type="ORF">RvY_06584</name>
</gene>
<proteinExistence type="inferred from homology"/>
<feature type="compositionally biased region" description="Basic and acidic residues" evidence="2">
    <location>
        <begin position="121"/>
        <end position="136"/>
    </location>
</feature>
<feature type="region of interest" description="Disordered" evidence="2">
    <location>
        <begin position="119"/>
        <end position="169"/>
    </location>
</feature>
<dbReference type="InterPro" id="IPR007763">
    <property type="entry name" value="NDUFA12"/>
</dbReference>
<comment type="caution">
    <text evidence="3">The sequence shown here is derived from an EMBL/GenBank/DDBJ whole genome shotgun (WGS) entry which is preliminary data.</text>
</comment>
<dbReference type="PANTHER" id="PTHR32470:SF2">
    <property type="entry name" value="NADH DEHYDROGENASE [UBIQUINONE] 1 ALPHA SUBCOMPLEX ASSEMBLY FACTOR 2"/>
    <property type="match status" value="1"/>
</dbReference>
<dbReference type="PANTHER" id="PTHR32470">
    <property type="entry name" value="ADH DEHYDROGENASE [UBIQUINONE] 1 ALPHA SUBCOMPLEX ASSEMBLY FACTOR 2"/>
    <property type="match status" value="1"/>
</dbReference>
<keyword evidence="4" id="KW-1185">Reference proteome</keyword>
<evidence type="ECO:0000313" key="3">
    <source>
        <dbReference type="EMBL" id="GAU94882.1"/>
    </source>
</evidence>
<dbReference type="Proteomes" id="UP000186922">
    <property type="component" value="Unassembled WGS sequence"/>
</dbReference>
<dbReference type="OrthoDB" id="10255576at2759"/>
<comment type="similarity">
    <text evidence="1">Belongs to the complex I NDUFA12 subunit family.</text>
</comment>
<dbReference type="Pfam" id="PF05071">
    <property type="entry name" value="NDUFA12"/>
    <property type="match status" value="1"/>
</dbReference>
<evidence type="ECO:0008006" key="5">
    <source>
        <dbReference type="Google" id="ProtNLM"/>
    </source>
</evidence>
<dbReference type="GO" id="GO:0032981">
    <property type="term" value="P:mitochondrial respiratory chain complex I assembly"/>
    <property type="evidence" value="ECO:0007669"/>
    <property type="project" value="TreeGrafter"/>
</dbReference>
<dbReference type="STRING" id="947166.A0A1D1V4K0"/>
<protein>
    <recommendedName>
        <fullName evidence="5">NADH dehydrogenase [ubiquinone] 1 alpha subcomplex assembly factor 2</fullName>
    </recommendedName>
</protein>
<evidence type="ECO:0000256" key="1">
    <source>
        <dbReference type="ARBA" id="ARBA00007355"/>
    </source>
</evidence>
<sequence>MAAGRMRPGGWGFAWGHLKNSLKWTKSKKQFVGDDYLGNRYFEVVVTLGDEPARINRTFEAFNKERWEDVPPEWEAWLRKKRDDPPSHEEIEGNLQLMRQKQLNAARLAAERLAAIEGAPEDFRKLEAGGGREDRVPFPTYSDVDDLSYVGRAPQDDPRKPPERDHTIR</sequence>
<organism evidence="3 4">
    <name type="scientific">Ramazzottius varieornatus</name>
    <name type="common">Water bear</name>
    <name type="synonym">Tardigrade</name>
    <dbReference type="NCBI Taxonomy" id="947166"/>
    <lineage>
        <taxon>Eukaryota</taxon>
        <taxon>Metazoa</taxon>
        <taxon>Ecdysozoa</taxon>
        <taxon>Tardigrada</taxon>
        <taxon>Eutardigrada</taxon>
        <taxon>Parachela</taxon>
        <taxon>Hypsibioidea</taxon>
        <taxon>Ramazzottiidae</taxon>
        <taxon>Ramazzottius</taxon>
    </lineage>
</organism>
<dbReference type="InterPro" id="IPR052618">
    <property type="entry name" value="ComplexI_NDUFA12"/>
</dbReference>